<evidence type="ECO:0000313" key="2">
    <source>
        <dbReference type="EMBL" id="TMQ52638.1"/>
    </source>
</evidence>
<reference evidence="2 3" key="1">
    <citation type="journal article" date="2019" name="Nat. Microbiol.">
        <title>Mediterranean grassland soil C-N compound turnover is dependent on rainfall and depth, and is mediated by genomically divergent microorganisms.</title>
        <authorList>
            <person name="Diamond S."/>
            <person name="Andeer P.F."/>
            <person name="Li Z."/>
            <person name="Crits-Christoph A."/>
            <person name="Burstein D."/>
            <person name="Anantharaman K."/>
            <person name="Lane K.R."/>
            <person name="Thomas B.C."/>
            <person name="Pan C."/>
            <person name="Northen T.R."/>
            <person name="Banfield J.F."/>
        </authorList>
    </citation>
    <scope>NUCLEOTIDE SEQUENCE [LARGE SCALE GENOMIC DNA]</scope>
    <source>
        <strain evidence="2">WS_3</strain>
    </source>
</reference>
<dbReference type="InterPro" id="IPR018656">
    <property type="entry name" value="DUF2087"/>
</dbReference>
<evidence type="ECO:0000259" key="1">
    <source>
        <dbReference type="Pfam" id="PF09860"/>
    </source>
</evidence>
<dbReference type="Proteomes" id="UP000320184">
    <property type="component" value="Unassembled WGS sequence"/>
</dbReference>
<evidence type="ECO:0000313" key="3">
    <source>
        <dbReference type="Proteomes" id="UP000320184"/>
    </source>
</evidence>
<accession>A0A538SMN4</accession>
<feature type="domain" description="DUF2087" evidence="1">
    <location>
        <begin position="19"/>
        <end position="89"/>
    </location>
</feature>
<dbReference type="AlphaFoldDB" id="A0A538SMN4"/>
<organism evidence="2 3">
    <name type="scientific">Eiseniibacteriota bacterium</name>
    <dbReference type="NCBI Taxonomy" id="2212470"/>
    <lineage>
        <taxon>Bacteria</taxon>
        <taxon>Candidatus Eiseniibacteriota</taxon>
    </lineage>
</organism>
<proteinExistence type="predicted"/>
<name>A0A538SMN4_UNCEI</name>
<dbReference type="EMBL" id="VBOT01000030">
    <property type="protein sequence ID" value="TMQ52638.1"/>
    <property type="molecule type" value="Genomic_DNA"/>
</dbReference>
<dbReference type="Pfam" id="PF09860">
    <property type="entry name" value="DUF2087"/>
    <property type="match status" value="1"/>
</dbReference>
<gene>
    <name evidence="2" type="ORF">E6K73_02570</name>
</gene>
<protein>
    <submittedName>
        <fullName evidence="2">DUF2087 domain-containing protein</fullName>
    </submittedName>
</protein>
<sequence>MRREDLPRGLRPFVDQEGRLIQWPSRFKLQQMAAALLATRFEPGRNYVEKEVNAVLVEWHTFGDWALLRRVLCDWLFLDRESDCSRYWVRPGAAERIDEQLGPAGARA</sequence>
<comment type="caution">
    <text evidence="2">The sequence shown here is derived from an EMBL/GenBank/DDBJ whole genome shotgun (WGS) entry which is preliminary data.</text>
</comment>